<feature type="domain" description="MYND-type" evidence="4">
    <location>
        <begin position="12"/>
        <end position="49"/>
    </location>
</feature>
<keyword evidence="1" id="KW-0479">Metal-binding</keyword>
<dbReference type="InterPro" id="IPR002893">
    <property type="entry name" value="Znf_MYND"/>
</dbReference>
<dbReference type="EMBL" id="CAJVPG010000233">
    <property type="protein sequence ID" value="CAG8380867.1"/>
    <property type="molecule type" value="Genomic_DNA"/>
</dbReference>
<dbReference type="Gene3D" id="6.10.140.2220">
    <property type="match status" value="1"/>
</dbReference>
<sequence>MSAMSVPLPDGCGVCGKEDNTRLCTGCRVMPYGSVEHQSFHRPEHKSDCNRIKKCSDAMKLQEKILRLNPLNDLDVFEESRGRFWEIWATRPYMDARLNYRAALTFIRNATSVKLQLPTLMETMNLYPADSGVQTREIIPAVMIRLDKDQECYDFLKWWATHGNVYGERSYHDSEPFLNIKDANPLEPVEPFLRNMEELPHIVCLTLIKIRLYMIMATKIGAEMNDLPKPPIFDGMSVLNKSSITTNPSIASLEGLALAKAAETVMCQIQTLYDAVNDYNPLIWPELLDPDETVGNAPMGKGLSQREQANAVQLWTWLAWAETYGATSFLRELFNKHDASFCQQCHSLFHAQCCCLEH</sequence>
<keyword evidence="6" id="KW-1185">Reference proteome</keyword>
<evidence type="ECO:0000256" key="2">
    <source>
        <dbReference type="ARBA" id="ARBA00022771"/>
    </source>
</evidence>
<keyword evidence="3" id="KW-0862">Zinc</keyword>
<evidence type="ECO:0000256" key="1">
    <source>
        <dbReference type="ARBA" id="ARBA00022723"/>
    </source>
</evidence>
<dbReference type="Pfam" id="PF01753">
    <property type="entry name" value="zf-MYND"/>
    <property type="match status" value="1"/>
</dbReference>
<name>A0A9W4J5G7_9EURO</name>
<dbReference type="AlphaFoldDB" id="A0A9W4J5G7"/>
<comment type="caution">
    <text evidence="5">The sequence shown here is derived from an EMBL/GenBank/DDBJ whole genome shotgun (WGS) entry which is preliminary data.</text>
</comment>
<organism evidence="5 6">
    <name type="scientific">Penicillium salamii</name>
    <dbReference type="NCBI Taxonomy" id="1612424"/>
    <lineage>
        <taxon>Eukaryota</taxon>
        <taxon>Fungi</taxon>
        <taxon>Dikarya</taxon>
        <taxon>Ascomycota</taxon>
        <taxon>Pezizomycotina</taxon>
        <taxon>Eurotiomycetes</taxon>
        <taxon>Eurotiomycetidae</taxon>
        <taxon>Eurotiales</taxon>
        <taxon>Aspergillaceae</taxon>
        <taxon>Penicillium</taxon>
    </lineage>
</organism>
<proteinExistence type="predicted"/>
<dbReference type="GO" id="GO:0008270">
    <property type="term" value="F:zinc ion binding"/>
    <property type="evidence" value="ECO:0007669"/>
    <property type="project" value="UniProtKB-KW"/>
</dbReference>
<accession>A0A9W4J5G7</accession>
<protein>
    <recommendedName>
        <fullName evidence="4">MYND-type domain-containing protein</fullName>
    </recommendedName>
</protein>
<evidence type="ECO:0000313" key="5">
    <source>
        <dbReference type="EMBL" id="CAG8380867.1"/>
    </source>
</evidence>
<evidence type="ECO:0000313" key="6">
    <source>
        <dbReference type="Proteomes" id="UP001152649"/>
    </source>
</evidence>
<keyword evidence="2" id="KW-0863">Zinc-finger</keyword>
<evidence type="ECO:0000256" key="3">
    <source>
        <dbReference type="ARBA" id="ARBA00022833"/>
    </source>
</evidence>
<reference evidence="5" key="1">
    <citation type="submission" date="2021-07" db="EMBL/GenBank/DDBJ databases">
        <authorList>
            <person name="Branca A.L. A."/>
        </authorList>
    </citation>
    <scope>NUCLEOTIDE SEQUENCE</scope>
</reference>
<evidence type="ECO:0000259" key="4">
    <source>
        <dbReference type="Pfam" id="PF01753"/>
    </source>
</evidence>
<dbReference type="OrthoDB" id="1930084at2759"/>
<dbReference type="Proteomes" id="UP001152649">
    <property type="component" value="Unassembled WGS sequence"/>
</dbReference>
<dbReference type="SUPFAM" id="SSF144232">
    <property type="entry name" value="HIT/MYND zinc finger-like"/>
    <property type="match status" value="1"/>
</dbReference>
<gene>
    <name evidence="5" type="ORF">PSALAMII_LOCUS5737</name>
</gene>